<evidence type="ECO:0000256" key="4">
    <source>
        <dbReference type="ARBA" id="ARBA00022679"/>
    </source>
</evidence>
<evidence type="ECO:0000313" key="9">
    <source>
        <dbReference type="Proteomes" id="UP000011526"/>
    </source>
</evidence>
<comment type="subcellular location">
    <subcellularLocation>
        <location evidence="1">Cell membrane</location>
        <topology evidence="1">Peripheral membrane protein</topology>
    </subcellularLocation>
</comment>
<keyword evidence="4 8" id="KW-0808">Transferase</keyword>
<dbReference type="AlphaFoldDB" id="M0EVR5"/>
<dbReference type="InterPro" id="IPR043149">
    <property type="entry name" value="TagF_N"/>
</dbReference>
<keyword evidence="3" id="KW-1003">Cell membrane</keyword>
<evidence type="ECO:0000256" key="6">
    <source>
        <dbReference type="ARBA" id="ARBA00023136"/>
    </source>
</evidence>
<dbReference type="Proteomes" id="UP000011526">
    <property type="component" value="Unassembled WGS sequence"/>
</dbReference>
<name>M0EVR5_9EURY</name>
<gene>
    <name evidence="8" type="ORF">C465_04309</name>
</gene>
<evidence type="ECO:0000256" key="2">
    <source>
        <dbReference type="ARBA" id="ARBA00010488"/>
    </source>
</evidence>
<dbReference type="Gene3D" id="3.40.50.11820">
    <property type="match status" value="1"/>
</dbReference>
<keyword evidence="7" id="KW-1133">Transmembrane helix</keyword>
<organism evidence="8 9">
    <name type="scientific">Halorubrum distributum JCM 9100</name>
    <dbReference type="NCBI Taxonomy" id="1227467"/>
    <lineage>
        <taxon>Archaea</taxon>
        <taxon>Methanobacteriati</taxon>
        <taxon>Methanobacteriota</taxon>
        <taxon>Stenosarchaea group</taxon>
        <taxon>Halobacteria</taxon>
        <taxon>Halobacteriales</taxon>
        <taxon>Haloferacaceae</taxon>
        <taxon>Halorubrum</taxon>
        <taxon>Halorubrum distributum group</taxon>
    </lineage>
</organism>
<evidence type="ECO:0000256" key="5">
    <source>
        <dbReference type="ARBA" id="ARBA00022944"/>
    </source>
</evidence>
<dbReference type="GO" id="GO:0005886">
    <property type="term" value="C:plasma membrane"/>
    <property type="evidence" value="ECO:0007669"/>
    <property type="project" value="UniProtKB-SubCell"/>
</dbReference>
<dbReference type="PANTHER" id="PTHR37316">
    <property type="entry name" value="TEICHOIC ACID GLYCEROL-PHOSPHATE PRIMASE"/>
    <property type="match status" value="1"/>
</dbReference>
<keyword evidence="9" id="KW-1185">Reference proteome</keyword>
<dbReference type="EMBL" id="AOJM01000034">
    <property type="protein sequence ID" value="ELZ51163.1"/>
    <property type="molecule type" value="Genomic_DNA"/>
</dbReference>
<proteinExistence type="inferred from homology"/>
<sequence>MLELTLIGLNHFFPYLLLFYNATLFYITLGLTHIVGRDDSRLVFANVARTDFSDNTKYMFLYMNKEHGEAVRPIWLTENPELQTDLQNRGYEAYNATSLSGRLQLLRAGHVFFDGTMREYKWAYTAGATRYQLRHGIPLKSPPKRDVGLFESALWRRTQQYDYVVTNSERDLEHCRKYTESVNYGVECNKAGIDSGEPVETGFPRNDVILREIKGERIGVPEEMEQTFDAVTEYDFVVGFFPTFRLQGSISPFESGEFEEYLQSENIAILIRPHRQVTVDYPESKHIYELPAYGDVYPFLDRLDVLVTDYSSIGFDFSVTGKPVLFYTFDREQYEEERGVHEDYDRITVGNRVTNQAELLERLRSIQRDSEPESSVLTEFFTHRDGRSAERLAEVVL</sequence>
<dbReference type="PANTHER" id="PTHR37316:SF3">
    <property type="entry name" value="TEICHOIC ACID GLYCEROL-PHOSPHATE TRANSFERASE"/>
    <property type="match status" value="1"/>
</dbReference>
<feature type="transmembrane region" description="Helical" evidence="7">
    <location>
        <begin position="12"/>
        <end position="31"/>
    </location>
</feature>
<dbReference type="InterPro" id="IPR051612">
    <property type="entry name" value="Teichoic_Acid_Biosynth"/>
</dbReference>
<dbReference type="InterPro" id="IPR043148">
    <property type="entry name" value="TagF_C"/>
</dbReference>
<dbReference type="GO" id="GO:0047355">
    <property type="term" value="F:CDP-glycerol glycerophosphotransferase activity"/>
    <property type="evidence" value="ECO:0007669"/>
    <property type="project" value="InterPro"/>
</dbReference>
<keyword evidence="5" id="KW-0777">Teichoic acid biosynthesis</keyword>
<dbReference type="InterPro" id="IPR007554">
    <property type="entry name" value="Glycerophosphate_synth"/>
</dbReference>
<dbReference type="Pfam" id="PF04464">
    <property type="entry name" value="Glyphos_transf"/>
    <property type="match status" value="1"/>
</dbReference>
<reference evidence="8 9" key="1">
    <citation type="journal article" date="2014" name="PLoS Genet.">
        <title>Phylogenetically driven sequencing of extremely halophilic archaea reveals strategies for static and dynamic osmo-response.</title>
        <authorList>
            <person name="Becker E.A."/>
            <person name="Seitzer P.M."/>
            <person name="Tritt A."/>
            <person name="Larsen D."/>
            <person name="Krusor M."/>
            <person name="Yao A.I."/>
            <person name="Wu D."/>
            <person name="Madern D."/>
            <person name="Eisen J.A."/>
            <person name="Darling A.E."/>
            <person name="Facciotti M.T."/>
        </authorList>
    </citation>
    <scope>NUCLEOTIDE SEQUENCE [LARGE SCALE GENOMIC DNA]</scope>
    <source>
        <strain evidence="8 9">JCM 9100</strain>
    </source>
</reference>
<protein>
    <submittedName>
        <fullName evidence="8">Glycosyl/glycerophosphate transferase</fullName>
    </submittedName>
</protein>
<accession>M0EVR5</accession>
<evidence type="ECO:0000256" key="1">
    <source>
        <dbReference type="ARBA" id="ARBA00004202"/>
    </source>
</evidence>
<keyword evidence="7" id="KW-0812">Transmembrane</keyword>
<dbReference type="SUPFAM" id="SSF53756">
    <property type="entry name" value="UDP-Glycosyltransferase/glycogen phosphorylase"/>
    <property type="match status" value="1"/>
</dbReference>
<evidence type="ECO:0000256" key="3">
    <source>
        <dbReference type="ARBA" id="ARBA00022475"/>
    </source>
</evidence>
<keyword evidence="6 7" id="KW-0472">Membrane</keyword>
<comment type="caution">
    <text evidence="8">The sequence shown here is derived from an EMBL/GenBank/DDBJ whole genome shotgun (WGS) entry which is preliminary data.</text>
</comment>
<evidence type="ECO:0000313" key="8">
    <source>
        <dbReference type="EMBL" id="ELZ51163.1"/>
    </source>
</evidence>
<evidence type="ECO:0000256" key="7">
    <source>
        <dbReference type="SAM" id="Phobius"/>
    </source>
</evidence>
<comment type="similarity">
    <text evidence="2">Belongs to the CDP-glycerol glycerophosphotransferase family.</text>
</comment>
<dbReference type="Gene3D" id="3.40.50.12580">
    <property type="match status" value="1"/>
</dbReference>